<proteinExistence type="predicted"/>
<sequence length="321" mass="36405">MAKRNASEREIHGPSFHTAPTYEYRDIKIIDSRSKILDVSSPVEKDFVVYTDGSRVGNNVGFSVCVFDNGFLRPVFCFKLNYYNSFFQVELSAINFAVSWALENGVMVIFFSDSLSSIDVLASISIKSSFGLNTRENILMANGLFNLNWVRAHAGNPGNELADHFATIATDCGEISRVPAPYSFLKKRFFENMIYNWNVYWNNSVTGVRVREFLRKVDTKTLITNRSLFSFATNHGPFPAYLFIFKLLNSPNCPCGESGDTDHFVFQWNFSIEFHLSLPAAAPSLFVSKLSAKIPFYWGNCLKSWILVFEFAIVLNSKPRV</sequence>
<dbReference type="Pfam" id="PF00075">
    <property type="entry name" value="RNase_H"/>
    <property type="match status" value="1"/>
</dbReference>
<evidence type="ECO:0000313" key="2">
    <source>
        <dbReference type="EMBL" id="GBL76658.1"/>
    </source>
</evidence>
<organism evidence="2 3">
    <name type="scientific">Araneus ventricosus</name>
    <name type="common">Orbweaver spider</name>
    <name type="synonym">Epeira ventricosa</name>
    <dbReference type="NCBI Taxonomy" id="182803"/>
    <lineage>
        <taxon>Eukaryota</taxon>
        <taxon>Metazoa</taxon>
        <taxon>Ecdysozoa</taxon>
        <taxon>Arthropoda</taxon>
        <taxon>Chelicerata</taxon>
        <taxon>Arachnida</taxon>
        <taxon>Araneae</taxon>
        <taxon>Araneomorphae</taxon>
        <taxon>Entelegynae</taxon>
        <taxon>Araneoidea</taxon>
        <taxon>Araneidae</taxon>
        <taxon>Araneus</taxon>
    </lineage>
</organism>
<gene>
    <name evidence="2" type="ORF">AVEN_53361_1</name>
</gene>
<evidence type="ECO:0000259" key="1">
    <source>
        <dbReference type="PROSITE" id="PS50879"/>
    </source>
</evidence>
<dbReference type="InterPro" id="IPR002156">
    <property type="entry name" value="RNaseH_domain"/>
</dbReference>
<protein>
    <recommendedName>
        <fullName evidence="1">RNase H type-1 domain-containing protein</fullName>
    </recommendedName>
</protein>
<dbReference type="InterPro" id="IPR036397">
    <property type="entry name" value="RNaseH_sf"/>
</dbReference>
<accession>A0A4Y2AA68</accession>
<dbReference type="GO" id="GO:0003676">
    <property type="term" value="F:nucleic acid binding"/>
    <property type="evidence" value="ECO:0007669"/>
    <property type="project" value="InterPro"/>
</dbReference>
<dbReference type="CDD" id="cd09276">
    <property type="entry name" value="Rnase_HI_RT_non_LTR"/>
    <property type="match status" value="1"/>
</dbReference>
<feature type="domain" description="RNase H type-1" evidence="1">
    <location>
        <begin position="43"/>
        <end position="171"/>
    </location>
</feature>
<dbReference type="InterPro" id="IPR012337">
    <property type="entry name" value="RNaseH-like_sf"/>
</dbReference>
<dbReference type="AlphaFoldDB" id="A0A4Y2AA68"/>
<dbReference type="GO" id="GO:0004523">
    <property type="term" value="F:RNA-DNA hybrid ribonuclease activity"/>
    <property type="evidence" value="ECO:0007669"/>
    <property type="project" value="InterPro"/>
</dbReference>
<dbReference type="PROSITE" id="PS50879">
    <property type="entry name" value="RNASE_H_1"/>
    <property type="match status" value="1"/>
</dbReference>
<dbReference type="OrthoDB" id="407198at2759"/>
<dbReference type="EMBL" id="BGPR01000010">
    <property type="protein sequence ID" value="GBL76658.1"/>
    <property type="molecule type" value="Genomic_DNA"/>
</dbReference>
<dbReference type="Gene3D" id="3.30.420.10">
    <property type="entry name" value="Ribonuclease H-like superfamily/Ribonuclease H"/>
    <property type="match status" value="1"/>
</dbReference>
<evidence type="ECO:0000313" key="3">
    <source>
        <dbReference type="Proteomes" id="UP000499080"/>
    </source>
</evidence>
<reference evidence="2 3" key="1">
    <citation type="journal article" date="2019" name="Sci. Rep.">
        <title>Orb-weaving spider Araneus ventricosus genome elucidates the spidroin gene catalogue.</title>
        <authorList>
            <person name="Kono N."/>
            <person name="Nakamura H."/>
            <person name="Ohtoshi R."/>
            <person name="Moran D.A.P."/>
            <person name="Shinohara A."/>
            <person name="Yoshida Y."/>
            <person name="Fujiwara M."/>
            <person name="Mori M."/>
            <person name="Tomita M."/>
            <person name="Arakawa K."/>
        </authorList>
    </citation>
    <scope>NUCLEOTIDE SEQUENCE [LARGE SCALE GENOMIC DNA]</scope>
</reference>
<dbReference type="Proteomes" id="UP000499080">
    <property type="component" value="Unassembled WGS sequence"/>
</dbReference>
<dbReference type="SUPFAM" id="SSF53098">
    <property type="entry name" value="Ribonuclease H-like"/>
    <property type="match status" value="1"/>
</dbReference>
<comment type="caution">
    <text evidence="2">The sequence shown here is derived from an EMBL/GenBank/DDBJ whole genome shotgun (WGS) entry which is preliminary data.</text>
</comment>
<keyword evidence="3" id="KW-1185">Reference proteome</keyword>
<name>A0A4Y2AA68_ARAVE</name>